<dbReference type="InterPro" id="IPR036388">
    <property type="entry name" value="WH-like_DNA-bd_sf"/>
</dbReference>
<evidence type="ECO:0000256" key="2">
    <source>
        <dbReference type="ARBA" id="ARBA00023015"/>
    </source>
</evidence>
<reference evidence="7" key="1">
    <citation type="submission" date="2017-05" db="EMBL/GenBank/DDBJ databases">
        <title>Complete and WGS of Bordetella genogroups.</title>
        <authorList>
            <person name="Spilker T."/>
            <person name="Lipuma J."/>
        </authorList>
    </citation>
    <scope>NUCLEOTIDE SEQUENCE [LARGE SCALE GENOMIC DNA]</scope>
    <source>
        <strain evidence="7">AU18089</strain>
    </source>
</reference>
<dbReference type="SUPFAM" id="SSF53850">
    <property type="entry name" value="Periplasmic binding protein-like II"/>
    <property type="match status" value="1"/>
</dbReference>
<keyword evidence="4" id="KW-0804">Transcription</keyword>
<dbReference type="FunFam" id="3.40.190.290:FF:000001">
    <property type="entry name" value="Transcriptional regulator, LysR family"/>
    <property type="match status" value="1"/>
</dbReference>
<comment type="similarity">
    <text evidence="1">Belongs to the LysR transcriptional regulatory family.</text>
</comment>
<dbReference type="EMBL" id="NEVK01000008">
    <property type="protein sequence ID" value="OZI16274.1"/>
    <property type="molecule type" value="Genomic_DNA"/>
</dbReference>
<dbReference type="Gene3D" id="1.10.10.10">
    <property type="entry name" value="Winged helix-like DNA-binding domain superfamily/Winged helix DNA-binding domain"/>
    <property type="match status" value="1"/>
</dbReference>
<name>A0A261QU18_9BORD</name>
<dbReference type="PANTHER" id="PTHR30537:SF5">
    <property type="entry name" value="HTH-TYPE TRANSCRIPTIONAL ACTIVATOR TTDR-RELATED"/>
    <property type="match status" value="1"/>
</dbReference>
<dbReference type="InterPro" id="IPR005119">
    <property type="entry name" value="LysR_subst-bd"/>
</dbReference>
<dbReference type="FunFam" id="1.10.10.10:FF:000001">
    <property type="entry name" value="LysR family transcriptional regulator"/>
    <property type="match status" value="1"/>
</dbReference>
<evidence type="ECO:0000256" key="1">
    <source>
        <dbReference type="ARBA" id="ARBA00009437"/>
    </source>
</evidence>
<feature type="domain" description="HTH lysR-type" evidence="5">
    <location>
        <begin position="26"/>
        <end position="82"/>
    </location>
</feature>
<evidence type="ECO:0000313" key="7">
    <source>
        <dbReference type="Proteomes" id="UP000216947"/>
    </source>
</evidence>
<dbReference type="GO" id="GO:0006351">
    <property type="term" value="P:DNA-templated transcription"/>
    <property type="evidence" value="ECO:0007669"/>
    <property type="project" value="TreeGrafter"/>
</dbReference>
<keyword evidence="7" id="KW-1185">Reference proteome</keyword>
<dbReference type="CDD" id="cd08422">
    <property type="entry name" value="PBP2_CrgA_like"/>
    <property type="match status" value="1"/>
</dbReference>
<protein>
    <submittedName>
        <fullName evidence="6">LysR family transcriptional regulator</fullName>
    </submittedName>
</protein>
<dbReference type="Gene3D" id="3.40.190.290">
    <property type="match status" value="1"/>
</dbReference>
<evidence type="ECO:0000313" key="6">
    <source>
        <dbReference type="EMBL" id="OZI16274.1"/>
    </source>
</evidence>
<dbReference type="InterPro" id="IPR000847">
    <property type="entry name" value="LysR_HTH_N"/>
</dbReference>
<dbReference type="PANTHER" id="PTHR30537">
    <property type="entry name" value="HTH-TYPE TRANSCRIPTIONAL REGULATOR"/>
    <property type="match status" value="1"/>
</dbReference>
<evidence type="ECO:0000256" key="3">
    <source>
        <dbReference type="ARBA" id="ARBA00023125"/>
    </source>
</evidence>
<evidence type="ECO:0000256" key="4">
    <source>
        <dbReference type="ARBA" id="ARBA00023163"/>
    </source>
</evidence>
<keyword evidence="2" id="KW-0805">Transcription regulation</keyword>
<keyword evidence="3" id="KW-0238">DNA-binding</keyword>
<dbReference type="GO" id="GO:0003700">
    <property type="term" value="F:DNA-binding transcription factor activity"/>
    <property type="evidence" value="ECO:0007669"/>
    <property type="project" value="InterPro"/>
</dbReference>
<dbReference type="Proteomes" id="UP000216947">
    <property type="component" value="Unassembled WGS sequence"/>
</dbReference>
<dbReference type="SUPFAM" id="SSF46785">
    <property type="entry name" value="Winged helix' DNA-binding domain"/>
    <property type="match status" value="1"/>
</dbReference>
<comment type="caution">
    <text evidence="6">The sequence shown here is derived from an EMBL/GenBank/DDBJ whole genome shotgun (WGS) entry which is preliminary data.</text>
</comment>
<dbReference type="InterPro" id="IPR058163">
    <property type="entry name" value="LysR-type_TF_proteobact-type"/>
</dbReference>
<dbReference type="PROSITE" id="PS50931">
    <property type="entry name" value="HTH_LYSR"/>
    <property type="match status" value="1"/>
</dbReference>
<evidence type="ECO:0000259" key="5">
    <source>
        <dbReference type="PROSITE" id="PS50931"/>
    </source>
</evidence>
<organism evidence="6 7">
    <name type="scientific">Bordetella genomosp. 7</name>
    <dbReference type="NCBI Taxonomy" id="1416805"/>
    <lineage>
        <taxon>Bacteria</taxon>
        <taxon>Pseudomonadati</taxon>
        <taxon>Pseudomonadota</taxon>
        <taxon>Betaproteobacteria</taxon>
        <taxon>Burkholderiales</taxon>
        <taxon>Alcaligenaceae</taxon>
        <taxon>Bordetella</taxon>
    </lineage>
</organism>
<gene>
    <name evidence="6" type="ORF">CAL19_16410</name>
</gene>
<accession>A0A261QU18</accession>
<dbReference type="GO" id="GO:0043565">
    <property type="term" value="F:sequence-specific DNA binding"/>
    <property type="evidence" value="ECO:0007669"/>
    <property type="project" value="TreeGrafter"/>
</dbReference>
<dbReference type="InterPro" id="IPR036390">
    <property type="entry name" value="WH_DNA-bd_sf"/>
</dbReference>
<proteinExistence type="inferred from homology"/>
<dbReference type="AlphaFoldDB" id="A0A261QU18"/>
<sequence length="331" mass="36373">MESPMTTSGSAKFSESQIMHSAIFKDLTTLRIFVRTVEIGSFSEVARRIDVTPAMVSKRIATLEAEVGQRLLNRDTRRLVVTEAGERLYAHCMRALIELDHAAEALAGMQHTPSGCLRLTVPAMLGRAFIAPQIPRLLKTYPQLSVEINFSMEKVDLYEARMDIAVRIADSIDAGLVAVKLAPYVRAFCASPEYLERHGTPQVPSDLINHNCLITKGLTMTSRWPVWQNGEITHVSVKGNLLADNGEAVRYACLEGIGIMMAPRWLLDADLRTGRLVEVLADFVPRNRAVYAVLPNRAAGSLKIQAGLEFLKSCLSGSQAPADTELRSAAL</sequence>
<dbReference type="Pfam" id="PF00126">
    <property type="entry name" value="HTH_1"/>
    <property type="match status" value="1"/>
</dbReference>
<dbReference type="Pfam" id="PF03466">
    <property type="entry name" value="LysR_substrate"/>
    <property type="match status" value="1"/>
</dbReference>